<comment type="caution">
    <text evidence="8">The sequence shown here is derived from an EMBL/GenBank/DDBJ whole genome shotgun (WGS) entry which is preliminary data.</text>
</comment>
<evidence type="ECO:0000256" key="3">
    <source>
        <dbReference type="ARBA" id="ARBA00022741"/>
    </source>
</evidence>
<evidence type="ECO:0000256" key="1">
    <source>
        <dbReference type="ARBA" id="ARBA00022475"/>
    </source>
</evidence>
<keyword evidence="3" id="KW-0547">Nucleotide-binding</keyword>
<dbReference type="SMART" id="SM00382">
    <property type="entry name" value="AAA"/>
    <property type="match status" value="2"/>
</dbReference>
<dbReference type="RefSeq" id="WP_341372702.1">
    <property type="nucleotide sequence ID" value="NZ_JBBUTF010000003.1"/>
</dbReference>
<evidence type="ECO:0000313" key="9">
    <source>
        <dbReference type="Proteomes" id="UP001368500"/>
    </source>
</evidence>
<dbReference type="CDD" id="cd03221">
    <property type="entry name" value="ABCF_EF-3"/>
    <property type="match status" value="2"/>
</dbReference>
<evidence type="ECO:0000256" key="2">
    <source>
        <dbReference type="ARBA" id="ARBA00022737"/>
    </source>
</evidence>
<dbReference type="Proteomes" id="UP001368500">
    <property type="component" value="Unassembled WGS sequence"/>
</dbReference>
<reference evidence="8 9" key="1">
    <citation type="submission" date="2024-04" db="EMBL/GenBank/DDBJ databases">
        <title>Novel species of the genus Ideonella isolated from streams.</title>
        <authorList>
            <person name="Lu H."/>
        </authorList>
    </citation>
    <scope>NUCLEOTIDE SEQUENCE [LARGE SCALE GENOMIC DNA]</scope>
    <source>
        <strain evidence="8 9">BYS139W</strain>
    </source>
</reference>
<dbReference type="PANTHER" id="PTHR19211">
    <property type="entry name" value="ATP-BINDING TRANSPORT PROTEIN-RELATED"/>
    <property type="match status" value="1"/>
</dbReference>
<evidence type="ECO:0000256" key="5">
    <source>
        <dbReference type="SAM" id="Coils"/>
    </source>
</evidence>
<dbReference type="Pfam" id="PF16326">
    <property type="entry name" value="ABC_tran_CTD"/>
    <property type="match status" value="1"/>
</dbReference>
<dbReference type="InterPro" id="IPR027417">
    <property type="entry name" value="P-loop_NTPase"/>
</dbReference>
<feature type="domain" description="ABC transporter" evidence="7">
    <location>
        <begin position="2"/>
        <end position="246"/>
    </location>
</feature>
<dbReference type="SUPFAM" id="SSF52540">
    <property type="entry name" value="P-loop containing nucleoside triphosphate hydrolases"/>
    <property type="match status" value="2"/>
</dbReference>
<keyword evidence="9" id="KW-1185">Reference proteome</keyword>
<dbReference type="InterPro" id="IPR037118">
    <property type="entry name" value="Val-tRNA_synth_C_sf"/>
</dbReference>
<dbReference type="PROSITE" id="PS00211">
    <property type="entry name" value="ABC_TRANSPORTER_1"/>
    <property type="match status" value="2"/>
</dbReference>
<dbReference type="InterPro" id="IPR003439">
    <property type="entry name" value="ABC_transporter-like_ATP-bd"/>
</dbReference>
<dbReference type="PROSITE" id="PS50893">
    <property type="entry name" value="ABC_TRANSPORTER_2"/>
    <property type="match status" value="2"/>
</dbReference>
<proteinExistence type="predicted"/>
<keyword evidence="5" id="KW-0175">Coiled coil</keyword>
<dbReference type="GO" id="GO:0005524">
    <property type="term" value="F:ATP binding"/>
    <property type="evidence" value="ECO:0007669"/>
    <property type="project" value="UniProtKB-KW"/>
</dbReference>
<dbReference type="Pfam" id="PF12848">
    <property type="entry name" value="ABC_tran_Xtn"/>
    <property type="match status" value="1"/>
</dbReference>
<feature type="coiled-coil region" evidence="5">
    <location>
        <begin position="618"/>
        <end position="683"/>
    </location>
</feature>
<dbReference type="Pfam" id="PF00005">
    <property type="entry name" value="ABC_tran"/>
    <property type="match status" value="2"/>
</dbReference>
<keyword evidence="1" id="KW-0472">Membrane</keyword>
<feature type="domain" description="ABC transporter" evidence="7">
    <location>
        <begin position="326"/>
        <end position="548"/>
    </location>
</feature>
<evidence type="ECO:0000256" key="4">
    <source>
        <dbReference type="ARBA" id="ARBA00022840"/>
    </source>
</evidence>
<dbReference type="InterPro" id="IPR032781">
    <property type="entry name" value="ABC_tran_Xtn"/>
</dbReference>
<keyword evidence="4 8" id="KW-0067">ATP-binding</keyword>
<dbReference type="PANTHER" id="PTHR19211:SF14">
    <property type="entry name" value="ATP-BINDING CASSETTE SUB-FAMILY F MEMBER 1"/>
    <property type="match status" value="1"/>
</dbReference>
<gene>
    <name evidence="8" type="ORF">AACH11_02900</name>
</gene>
<evidence type="ECO:0000256" key="6">
    <source>
        <dbReference type="SAM" id="MobiDB-lite"/>
    </source>
</evidence>
<keyword evidence="2" id="KW-0677">Repeat</keyword>
<accession>A0ABU9B771</accession>
<dbReference type="InterPro" id="IPR017871">
    <property type="entry name" value="ABC_transporter-like_CS"/>
</dbReference>
<dbReference type="InterPro" id="IPR003593">
    <property type="entry name" value="AAA+_ATPase"/>
</dbReference>
<protein>
    <submittedName>
        <fullName evidence="8">ATP-binding cassette domain-containing protein</fullName>
    </submittedName>
</protein>
<keyword evidence="1" id="KW-1003">Cell membrane</keyword>
<dbReference type="Gene3D" id="1.10.287.380">
    <property type="entry name" value="Valyl-tRNA synthetase, C-terminal domain"/>
    <property type="match status" value="1"/>
</dbReference>
<evidence type="ECO:0000259" key="7">
    <source>
        <dbReference type="PROSITE" id="PS50893"/>
    </source>
</evidence>
<sequence length="686" mass="74728">MITLRNVTLRRGVKVVLEGATVTLNPGEKASLIGRNGAGKSSLFALLTERLQADQGDVEIPPGWRIGEVAQHMPETGQPASDFVLDGDLPLVAAREQLAAAEASGDGHAMADAHVALENAGAFDARARAQALLLGLGFRGEQLDAPVDSFSGGWRMRLQLARALMCPSDLLLLDEPTNHLDLDALVWLENWLKRYPGTLLVISHDREFLDAITTVTLHLEDAQLTRYGGNYSTFEMMRAERMEQQQAAFAKQQDKIAHLQRFIDRFKAQATKAKQAQSRVKALARMEKLAPVLTASDFDFSFREPVSLPNPMLTMRELRCGYPLPAGESDPQAQPGDEPGAKVIVRHVNRTVLAGQRIGILGANGQGKSTLVKTIAHALAPQGGTLIEGKGLAIGYFAQQELDLLSEDDTPLQRMIRLAREVSPNAREQELRNFLGQFRFTGDMVNQSVGTLSGGERARLVMATIVWQRPNLLLLDEPTNHLDLTTREALSIALNEFEGTVMLVSHDRALLRETCDEFWLVSTGGVEPFDGDLDDYQQWLLEVSRAQARGLPPPPAPRPVLASETVSAATATGKAGGKPSAAPATAPAAAANPKDDRKRAAQARTELANRTRPLRHEIAQIDSRMDKLNAEKGELEAQLSTAGLSGAEIADAGRRLNHVCAEIEMLEERWLTLNEQIEQLTSEAGG</sequence>
<organism evidence="8 9">
    <name type="scientific">Pseudaquabacterium rugosum</name>
    <dbReference type="NCBI Taxonomy" id="2984194"/>
    <lineage>
        <taxon>Bacteria</taxon>
        <taxon>Pseudomonadati</taxon>
        <taxon>Pseudomonadota</taxon>
        <taxon>Betaproteobacteria</taxon>
        <taxon>Burkholderiales</taxon>
        <taxon>Sphaerotilaceae</taxon>
        <taxon>Pseudaquabacterium</taxon>
    </lineage>
</organism>
<feature type="region of interest" description="Disordered" evidence="6">
    <location>
        <begin position="548"/>
        <end position="603"/>
    </location>
</feature>
<dbReference type="InterPro" id="IPR050611">
    <property type="entry name" value="ABCF"/>
</dbReference>
<dbReference type="Gene3D" id="3.40.50.300">
    <property type="entry name" value="P-loop containing nucleotide triphosphate hydrolases"/>
    <property type="match status" value="2"/>
</dbReference>
<feature type="compositionally biased region" description="Low complexity" evidence="6">
    <location>
        <begin position="567"/>
        <end position="591"/>
    </location>
</feature>
<dbReference type="InterPro" id="IPR032524">
    <property type="entry name" value="ABC_tran_C"/>
</dbReference>
<name>A0ABU9B771_9BURK</name>
<dbReference type="EMBL" id="JBBUTF010000003">
    <property type="protein sequence ID" value="MEK8024915.1"/>
    <property type="molecule type" value="Genomic_DNA"/>
</dbReference>
<evidence type="ECO:0000313" key="8">
    <source>
        <dbReference type="EMBL" id="MEK8024915.1"/>
    </source>
</evidence>